<reference evidence="2 3" key="1">
    <citation type="submission" date="2017-11" db="EMBL/GenBank/DDBJ databases">
        <title>De novo assembly and phasing of dikaryotic genomes from two isolates of Puccinia coronata f. sp. avenae, the causal agent of oat crown rust.</title>
        <authorList>
            <person name="Miller M.E."/>
            <person name="Zhang Y."/>
            <person name="Omidvar V."/>
            <person name="Sperschneider J."/>
            <person name="Schwessinger B."/>
            <person name="Raley C."/>
            <person name="Palmer J.M."/>
            <person name="Garnica D."/>
            <person name="Upadhyaya N."/>
            <person name="Rathjen J."/>
            <person name="Taylor J.M."/>
            <person name="Park R.F."/>
            <person name="Dodds P.N."/>
            <person name="Hirsch C.D."/>
            <person name="Kianian S.F."/>
            <person name="Figueroa M."/>
        </authorList>
    </citation>
    <scope>NUCLEOTIDE SEQUENCE [LARGE SCALE GENOMIC DNA]</scope>
    <source>
        <strain evidence="2">12SD80</strain>
    </source>
</reference>
<name>A0A2N5RUC5_9BASI</name>
<evidence type="ECO:0000313" key="3">
    <source>
        <dbReference type="Proteomes" id="UP000235392"/>
    </source>
</evidence>
<feature type="coiled-coil region" evidence="1">
    <location>
        <begin position="84"/>
        <end position="124"/>
    </location>
</feature>
<dbReference type="AlphaFoldDB" id="A0A2N5RUC5"/>
<dbReference type="Proteomes" id="UP000235392">
    <property type="component" value="Unassembled WGS sequence"/>
</dbReference>
<evidence type="ECO:0000256" key="1">
    <source>
        <dbReference type="SAM" id="Coils"/>
    </source>
</evidence>
<dbReference type="EMBL" id="PGCI01001518">
    <property type="protein sequence ID" value="PLW04593.1"/>
    <property type="molecule type" value="Genomic_DNA"/>
</dbReference>
<organism evidence="2 3">
    <name type="scientific">Puccinia coronata f. sp. avenae</name>
    <dbReference type="NCBI Taxonomy" id="200324"/>
    <lineage>
        <taxon>Eukaryota</taxon>
        <taxon>Fungi</taxon>
        <taxon>Dikarya</taxon>
        <taxon>Basidiomycota</taxon>
        <taxon>Pucciniomycotina</taxon>
        <taxon>Pucciniomycetes</taxon>
        <taxon>Pucciniales</taxon>
        <taxon>Pucciniaceae</taxon>
        <taxon>Puccinia</taxon>
    </lineage>
</organism>
<sequence>MFLGDFDNGLAPMVELMGAPKVKLMAESTAFWFSPRHFAANCNFFQAKTENSSIPNGNKNRKFIPFGMEECLELDELTETQLSQLQLQNQLTQIQNQLIQLTQLTQLQSQLTQLQTQLTQLQTQLTLLI</sequence>
<comment type="caution">
    <text evidence="2">The sequence shown here is derived from an EMBL/GenBank/DDBJ whole genome shotgun (WGS) entry which is preliminary data.</text>
</comment>
<protein>
    <submittedName>
        <fullName evidence="2">Uncharacterized protein</fullName>
    </submittedName>
</protein>
<evidence type="ECO:0000313" key="2">
    <source>
        <dbReference type="EMBL" id="PLW04593.1"/>
    </source>
</evidence>
<keyword evidence="1" id="KW-0175">Coiled coil</keyword>
<accession>A0A2N5RUC5</accession>
<proteinExistence type="predicted"/>
<gene>
    <name evidence="2" type="ORF">PCASD_26888</name>
</gene>